<dbReference type="Gene3D" id="1.10.287.1260">
    <property type="match status" value="1"/>
</dbReference>
<comment type="function">
    <text evidence="7">Mechanosensitive channel that participates in the regulation of osmotic pressure changes within the cell, opening in response to stretch forces in the membrane lipid bilayer, without the need for other proteins. Contributes to normal resistance to hypoosmotic shock. Forms an ion channel of 1.0 nanosiemens conductance with a slight preference for anions.</text>
</comment>
<comment type="caution">
    <text evidence="11">The sequence shown here is derived from an EMBL/GenBank/DDBJ whole genome shotgun (WGS) entry which is preliminary data.</text>
</comment>
<dbReference type="Gene3D" id="3.30.70.100">
    <property type="match status" value="1"/>
</dbReference>
<dbReference type="InterPro" id="IPR045275">
    <property type="entry name" value="MscS_archaea/bacteria_type"/>
</dbReference>
<dbReference type="SUPFAM" id="SSF82689">
    <property type="entry name" value="Mechanosensitive channel protein MscS (YggB), C-terminal domain"/>
    <property type="match status" value="1"/>
</dbReference>
<comment type="similarity">
    <text evidence="2 7">Belongs to the MscS (TC 1.A.23) family.</text>
</comment>
<dbReference type="EMBL" id="WUWG01000001">
    <property type="protein sequence ID" value="MXU64942.1"/>
    <property type="molecule type" value="Genomic_DNA"/>
</dbReference>
<dbReference type="Pfam" id="PF21088">
    <property type="entry name" value="MS_channel_1st"/>
    <property type="match status" value="1"/>
</dbReference>
<dbReference type="InterPro" id="IPR049142">
    <property type="entry name" value="MS_channel_1st"/>
</dbReference>
<evidence type="ECO:0000313" key="12">
    <source>
        <dbReference type="Proteomes" id="UP000436016"/>
    </source>
</evidence>
<keyword evidence="7" id="KW-0813">Transport</keyword>
<dbReference type="InterPro" id="IPR023408">
    <property type="entry name" value="MscS_beta-dom_sf"/>
</dbReference>
<evidence type="ECO:0000256" key="5">
    <source>
        <dbReference type="ARBA" id="ARBA00022989"/>
    </source>
</evidence>
<dbReference type="InterPro" id="IPR006685">
    <property type="entry name" value="MscS_channel_2nd"/>
</dbReference>
<dbReference type="PANTHER" id="PTHR30221">
    <property type="entry name" value="SMALL-CONDUCTANCE MECHANOSENSITIVE CHANNEL"/>
    <property type="match status" value="1"/>
</dbReference>
<comment type="subunit">
    <text evidence="7">Homoheptamer.</text>
</comment>
<dbReference type="InterPro" id="IPR011066">
    <property type="entry name" value="MscS_channel_C_sf"/>
</dbReference>
<dbReference type="PANTHER" id="PTHR30221:SF1">
    <property type="entry name" value="SMALL-CONDUCTANCE MECHANOSENSITIVE CHANNEL"/>
    <property type="match status" value="1"/>
</dbReference>
<keyword evidence="12" id="KW-1185">Reference proteome</keyword>
<evidence type="ECO:0000256" key="4">
    <source>
        <dbReference type="ARBA" id="ARBA00022692"/>
    </source>
</evidence>
<gene>
    <name evidence="11" type="ORF">GSH16_05755</name>
</gene>
<feature type="transmembrane region" description="Helical" evidence="7">
    <location>
        <begin position="58"/>
        <end position="76"/>
    </location>
</feature>
<evidence type="ECO:0000256" key="2">
    <source>
        <dbReference type="ARBA" id="ARBA00008017"/>
    </source>
</evidence>
<evidence type="ECO:0000259" key="9">
    <source>
        <dbReference type="Pfam" id="PF21082"/>
    </source>
</evidence>
<dbReference type="Pfam" id="PF21082">
    <property type="entry name" value="MS_channel_3rd"/>
    <property type="match status" value="1"/>
</dbReference>
<feature type="domain" description="Mechanosensitive ion channel MscS C-terminal" evidence="9">
    <location>
        <begin position="177"/>
        <end position="258"/>
    </location>
</feature>
<keyword evidence="3" id="KW-1003">Cell membrane</keyword>
<dbReference type="SUPFAM" id="SSF82861">
    <property type="entry name" value="Mechanosensitive channel protein MscS (YggB), transmembrane region"/>
    <property type="match status" value="1"/>
</dbReference>
<keyword evidence="7" id="KW-0406">Ion transport</keyword>
<comment type="subcellular location">
    <subcellularLocation>
        <location evidence="7">Cell inner membrane</location>
        <topology evidence="7">Multi-pass membrane protein</topology>
    </subcellularLocation>
    <subcellularLocation>
        <location evidence="1">Cell membrane</location>
        <topology evidence="1">Multi-pass membrane protein</topology>
    </subcellularLocation>
</comment>
<keyword evidence="7" id="KW-0407">Ion channel</keyword>
<proteinExistence type="inferred from homology"/>
<dbReference type="SUPFAM" id="SSF50182">
    <property type="entry name" value="Sm-like ribonucleoproteins"/>
    <property type="match status" value="1"/>
</dbReference>
<evidence type="ECO:0000256" key="3">
    <source>
        <dbReference type="ARBA" id="ARBA00022475"/>
    </source>
</evidence>
<organism evidence="11 12">
    <name type="scientific">Oceanomicrobium pacificus</name>
    <dbReference type="NCBI Taxonomy" id="2692916"/>
    <lineage>
        <taxon>Bacteria</taxon>
        <taxon>Pseudomonadati</taxon>
        <taxon>Pseudomonadota</taxon>
        <taxon>Alphaproteobacteria</taxon>
        <taxon>Rhodobacterales</taxon>
        <taxon>Paracoccaceae</taxon>
        <taxon>Oceanomicrobium</taxon>
    </lineage>
</organism>
<keyword evidence="6 7" id="KW-0472">Membrane</keyword>
<name>A0A6B0TUM2_9RHOB</name>
<keyword evidence="7" id="KW-0997">Cell inner membrane</keyword>
<dbReference type="GO" id="GO:0008381">
    <property type="term" value="F:mechanosensitive monoatomic ion channel activity"/>
    <property type="evidence" value="ECO:0007669"/>
    <property type="project" value="InterPro"/>
</dbReference>
<evidence type="ECO:0000256" key="6">
    <source>
        <dbReference type="ARBA" id="ARBA00023136"/>
    </source>
</evidence>
<feature type="transmembrane region" description="Helical" evidence="7">
    <location>
        <begin position="88"/>
        <end position="117"/>
    </location>
</feature>
<dbReference type="Proteomes" id="UP000436016">
    <property type="component" value="Unassembled WGS sequence"/>
</dbReference>
<feature type="domain" description="Mechanosensitive ion channel MscS" evidence="8">
    <location>
        <begin position="104"/>
        <end position="169"/>
    </location>
</feature>
<dbReference type="GO" id="GO:0005886">
    <property type="term" value="C:plasma membrane"/>
    <property type="evidence" value="ECO:0007669"/>
    <property type="project" value="UniProtKB-SubCell"/>
</dbReference>
<dbReference type="Gene3D" id="2.30.30.60">
    <property type="match status" value="1"/>
</dbReference>
<protein>
    <recommendedName>
        <fullName evidence="7">Small-conductance mechanosensitive channel</fullName>
    </recommendedName>
</protein>
<dbReference type="InterPro" id="IPR010920">
    <property type="entry name" value="LSM_dom_sf"/>
</dbReference>
<dbReference type="InterPro" id="IPR011014">
    <property type="entry name" value="MscS_channel_TM-2"/>
</dbReference>
<reference evidence="11 12" key="1">
    <citation type="submission" date="2019-12" db="EMBL/GenBank/DDBJ databases">
        <title>Strain KN286 was isolated from seawater, which was collected from Caroline Seamount in the tropical western Pacific.</title>
        <authorList>
            <person name="Wang Q."/>
        </authorList>
    </citation>
    <scope>NUCLEOTIDE SEQUENCE [LARGE SCALE GENOMIC DNA]</scope>
    <source>
        <strain evidence="11 12">KN286</strain>
    </source>
</reference>
<evidence type="ECO:0000256" key="1">
    <source>
        <dbReference type="ARBA" id="ARBA00004651"/>
    </source>
</evidence>
<comment type="caution">
    <text evidence="7">Lacks conserved residue(s) required for the propagation of feature annotation.</text>
</comment>
<evidence type="ECO:0000256" key="7">
    <source>
        <dbReference type="RuleBase" id="RU369025"/>
    </source>
</evidence>
<evidence type="ECO:0000259" key="10">
    <source>
        <dbReference type="Pfam" id="PF21088"/>
    </source>
</evidence>
<dbReference type="AlphaFoldDB" id="A0A6B0TUM2"/>
<feature type="transmembrane region" description="Helical" evidence="7">
    <location>
        <begin position="16"/>
        <end position="37"/>
    </location>
</feature>
<accession>A0A6B0TUM2</accession>
<keyword evidence="4 7" id="KW-0812">Transmembrane</keyword>
<evidence type="ECO:0000259" key="8">
    <source>
        <dbReference type="Pfam" id="PF00924"/>
    </source>
</evidence>
<feature type="domain" description="Mechanosensitive ion channel transmembrane helices 2/3" evidence="10">
    <location>
        <begin position="66"/>
        <end position="102"/>
    </location>
</feature>
<evidence type="ECO:0000313" key="11">
    <source>
        <dbReference type="EMBL" id="MXU64942.1"/>
    </source>
</evidence>
<sequence>MIRGLGVGPLENFTEIALNIAAAAAILIAALWLSGFVAGRIRNLSSKRPELDDMLFKFLASLARWAILAIAVIAVLNRFGVQTTSLVALLGAAGLAVGLALQGTLSNLAAGVMLLLFRPFKTGHFIEAAGHSGTVEEISLFTTELTTPDNVQIIIPNNDIWSSSIVNFSAHDRRRADFTFGVSYDTDLKAAEAAIREQVAADDRVHDDPEPFIKVGNLGDSSVDFTVRLWVAAADYWDVKFDMTRKVKEAFDAKGIDIPFPTQLQLERKID</sequence>
<dbReference type="Pfam" id="PF00924">
    <property type="entry name" value="MS_channel_2nd"/>
    <property type="match status" value="1"/>
</dbReference>
<keyword evidence="5 7" id="KW-1133">Transmembrane helix</keyword>
<dbReference type="InterPro" id="IPR049278">
    <property type="entry name" value="MS_channel_C"/>
</dbReference>